<evidence type="ECO:0000259" key="2">
    <source>
        <dbReference type="PROSITE" id="PS51502"/>
    </source>
</evidence>
<reference evidence="3" key="1">
    <citation type="submission" date="2018-05" db="EMBL/GenBank/DDBJ databases">
        <title>Draft genome of Mucuna pruriens seed.</title>
        <authorList>
            <person name="Nnadi N.E."/>
            <person name="Vos R."/>
            <person name="Hasami M.H."/>
            <person name="Devisetty U.K."/>
            <person name="Aguiy J.C."/>
        </authorList>
    </citation>
    <scope>NUCLEOTIDE SEQUENCE [LARGE SCALE GENOMIC DNA]</scope>
    <source>
        <strain evidence="3">JCA_2017</strain>
    </source>
</reference>
<feature type="non-terminal residue" evidence="3">
    <location>
        <position position="357"/>
    </location>
</feature>
<dbReference type="InterPro" id="IPR013097">
    <property type="entry name" value="Dabb"/>
</dbReference>
<accession>A0A371GD18</accession>
<comment type="subunit">
    <text evidence="1">Homodimer.</text>
</comment>
<keyword evidence="4" id="KW-1185">Reference proteome</keyword>
<dbReference type="STRING" id="157652.A0A371GD18"/>
<dbReference type="EMBL" id="QJKJ01005938">
    <property type="protein sequence ID" value="RDX88440.1"/>
    <property type="molecule type" value="Genomic_DNA"/>
</dbReference>
<organism evidence="3 4">
    <name type="scientific">Mucuna pruriens</name>
    <name type="common">Velvet bean</name>
    <name type="synonym">Dolichos pruriens</name>
    <dbReference type="NCBI Taxonomy" id="157652"/>
    <lineage>
        <taxon>Eukaryota</taxon>
        <taxon>Viridiplantae</taxon>
        <taxon>Streptophyta</taxon>
        <taxon>Embryophyta</taxon>
        <taxon>Tracheophyta</taxon>
        <taxon>Spermatophyta</taxon>
        <taxon>Magnoliopsida</taxon>
        <taxon>eudicotyledons</taxon>
        <taxon>Gunneridae</taxon>
        <taxon>Pentapetalae</taxon>
        <taxon>rosids</taxon>
        <taxon>fabids</taxon>
        <taxon>Fabales</taxon>
        <taxon>Fabaceae</taxon>
        <taxon>Papilionoideae</taxon>
        <taxon>50 kb inversion clade</taxon>
        <taxon>NPAAA clade</taxon>
        <taxon>indigoferoid/millettioid clade</taxon>
        <taxon>Phaseoleae</taxon>
        <taxon>Mucuna</taxon>
    </lineage>
</organism>
<feature type="domain" description="Stress-response A/B barrel" evidence="2">
    <location>
        <begin position="106"/>
        <end position="202"/>
    </location>
</feature>
<comment type="caution">
    <text evidence="3">The sequence shown here is derived from an EMBL/GenBank/DDBJ whole genome shotgun (WGS) entry which is preliminary data.</text>
</comment>
<sequence>MIESVVHLKCKAPNYAWYLNERRWFFPVHPFLSWEYVVFVIYMCRFLSKRKAAEYGFCNAMLKLWHMYFYLCSSSIPPHSSIFSRLPLESIQECTEESKDNGSLWCGRAKLQPSFREEKDLSEEEENDMLDYLYTTQYQMGGVVAISLGRVSAPNPERYTHALFMRFQRKENLEKFYKNQFYLKVLKDHVMTYCHGLIHVDYEAEVEDEMLSIFRKGEEFNHGVEYVLLISFNEDTLGNLAEHALASLASMMLESPSLIVQFTHGLNFSPSSKEYTHGVVIRFRSVEAFEIFINSKEYKNVWHSKFQPIVNKSLPLHFSVDPVGTEIMFSTRDAAWFPLFRNKDEDTPCRVPGSERQ</sequence>
<dbReference type="Gene3D" id="3.30.70.100">
    <property type="match status" value="2"/>
</dbReference>
<protein>
    <recommendedName>
        <fullName evidence="2">Stress-response A/B barrel domain-containing protein</fullName>
    </recommendedName>
</protein>
<name>A0A371GD18_MUCPR</name>
<dbReference type="InterPro" id="IPR011008">
    <property type="entry name" value="Dimeric_a/b-barrel"/>
</dbReference>
<dbReference type="SUPFAM" id="SSF54909">
    <property type="entry name" value="Dimeric alpha+beta barrel"/>
    <property type="match status" value="2"/>
</dbReference>
<gene>
    <name evidence="3" type="ORF">CR513_29968</name>
</gene>
<dbReference type="PANTHER" id="PTHR33178:SF5">
    <property type="entry name" value="EXPRESSED PROTEIN"/>
    <property type="match status" value="1"/>
</dbReference>
<evidence type="ECO:0000256" key="1">
    <source>
        <dbReference type="ARBA" id="ARBA00011738"/>
    </source>
</evidence>
<feature type="non-terminal residue" evidence="3">
    <location>
        <position position="1"/>
    </location>
</feature>
<dbReference type="InterPro" id="IPR044662">
    <property type="entry name" value="HS1/DABB1-like"/>
</dbReference>
<dbReference type="AlphaFoldDB" id="A0A371GD18"/>
<evidence type="ECO:0000313" key="4">
    <source>
        <dbReference type="Proteomes" id="UP000257109"/>
    </source>
</evidence>
<dbReference type="OrthoDB" id="2016695at2759"/>
<dbReference type="PANTHER" id="PTHR33178">
    <property type="match status" value="1"/>
</dbReference>
<dbReference type="PROSITE" id="PS51502">
    <property type="entry name" value="S_R_A_B_BARREL"/>
    <property type="match status" value="2"/>
</dbReference>
<dbReference type="SMART" id="SM00886">
    <property type="entry name" value="Dabb"/>
    <property type="match status" value="2"/>
</dbReference>
<dbReference type="Proteomes" id="UP000257109">
    <property type="component" value="Unassembled WGS sequence"/>
</dbReference>
<proteinExistence type="predicted"/>
<dbReference type="Pfam" id="PF07876">
    <property type="entry name" value="Dabb"/>
    <property type="match status" value="1"/>
</dbReference>
<evidence type="ECO:0000313" key="3">
    <source>
        <dbReference type="EMBL" id="RDX88440.1"/>
    </source>
</evidence>
<feature type="domain" description="Stress-response A/B barrel" evidence="2">
    <location>
        <begin position="224"/>
        <end position="318"/>
    </location>
</feature>